<dbReference type="EMBL" id="PSZC01000025">
    <property type="protein sequence ID" value="PPJ35045.1"/>
    <property type="molecule type" value="Genomic_DNA"/>
</dbReference>
<evidence type="ECO:0000313" key="8">
    <source>
        <dbReference type="EMBL" id="PPJ35045.1"/>
    </source>
</evidence>
<keyword evidence="4" id="KW-0408">Iron</keyword>
<dbReference type="AlphaFoldDB" id="A0A2S6AIJ3"/>
<sequence>MPTVVYQLPDGSASSVDVPAGQTVMDGSVRNNLPGIVAECGGSCSCATCHVYIEGDSAEAFDEPSMEEQDLLEFLDGARPCSRLACQLVLNANMGTITVTVAQSDGV</sequence>
<evidence type="ECO:0000256" key="2">
    <source>
        <dbReference type="ARBA" id="ARBA00022714"/>
    </source>
</evidence>
<comment type="cofactor">
    <cofactor evidence="6">
        <name>[2Fe-2S] cluster</name>
        <dbReference type="ChEBI" id="CHEBI:190135"/>
    </cofactor>
</comment>
<dbReference type="InterPro" id="IPR018298">
    <property type="entry name" value="Adrenodoxin_Fe-S_BS"/>
</dbReference>
<evidence type="ECO:0000313" key="9">
    <source>
        <dbReference type="Proteomes" id="UP000239874"/>
    </source>
</evidence>
<dbReference type="PANTHER" id="PTHR23426">
    <property type="entry name" value="FERREDOXIN/ADRENODOXIN"/>
    <property type="match status" value="1"/>
</dbReference>
<dbReference type="PROSITE" id="PS00814">
    <property type="entry name" value="ADX"/>
    <property type="match status" value="1"/>
</dbReference>
<proteinExistence type="inferred from homology"/>
<gene>
    <name evidence="8" type="ORF">C5E45_27845</name>
</gene>
<evidence type="ECO:0000256" key="4">
    <source>
        <dbReference type="ARBA" id="ARBA00023004"/>
    </source>
</evidence>
<keyword evidence="5" id="KW-0411">Iron-sulfur</keyword>
<accession>A0A2S6AIJ3</accession>
<dbReference type="GO" id="GO:0140647">
    <property type="term" value="P:P450-containing electron transport chain"/>
    <property type="evidence" value="ECO:0007669"/>
    <property type="project" value="InterPro"/>
</dbReference>
<dbReference type="SUPFAM" id="SSF54292">
    <property type="entry name" value="2Fe-2S ferredoxin-like"/>
    <property type="match status" value="1"/>
</dbReference>
<comment type="similarity">
    <text evidence="1">Belongs to the adrenodoxin/putidaredoxin family.</text>
</comment>
<dbReference type="InterPro" id="IPR001055">
    <property type="entry name" value="Adrenodoxin-like"/>
</dbReference>
<comment type="caution">
    <text evidence="8">The sequence shown here is derived from an EMBL/GenBank/DDBJ whole genome shotgun (WGS) entry which is preliminary data.</text>
</comment>
<dbReference type="PANTHER" id="PTHR23426:SF63">
    <property type="entry name" value="TRANSFER PROTEIN, PUTATIVE-RELATED"/>
    <property type="match status" value="1"/>
</dbReference>
<evidence type="ECO:0000256" key="1">
    <source>
        <dbReference type="ARBA" id="ARBA00010914"/>
    </source>
</evidence>
<dbReference type="Gene3D" id="3.10.20.30">
    <property type="match status" value="1"/>
</dbReference>
<dbReference type="PRINTS" id="PR00355">
    <property type="entry name" value="ADRENODOXIN"/>
</dbReference>
<evidence type="ECO:0000256" key="5">
    <source>
        <dbReference type="ARBA" id="ARBA00023014"/>
    </source>
</evidence>
<dbReference type="OrthoDB" id="9799640at2"/>
<evidence type="ECO:0000256" key="6">
    <source>
        <dbReference type="ARBA" id="ARBA00034078"/>
    </source>
</evidence>
<dbReference type="InterPro" id="IPR036010">
    <property type="entry name" value="2Fe-2S_ferredoxin-like_sf"/>
</dbReference>
<dbReference type="PROSITE" id="PS51085">
    <property type="entry name" value="2FE2S_FER_2"/>
    <property type="match status" value="1"/>
</dbReference>
<dbReference type="Proteomes" id="UP000239874">
    <property type="component" value="Unassembled WGS sequence"/>
</dbReference>
<dbReference type="RefSeq" id="WP_104378023.1">
    <property type="nucleotide sequence ID" value="NZ_PSZC01000025.1"/>
</dbReference>
<organism evidence="8 9">
    <name type="scientific">Nocardia nova</name>
    <dbReference type="NCBI Taxonomy" id="37330"/>
    <lineage>
        <taxon>Bacteria</taxon>
        <taxon>Bacillati</taxon>
        <taxon>Actinomycetota</taxon>
        <taxon>Actinomycetes</taxon>
        <taxon>Mycobacteriales</taxon>
        <taxon>Nocardiaceae</taxon>
        <taxon>Nocardia</taxon>
    </lineage>
</organism>
<dbReference type="GO" id="GO:0009055">
    <property type="term" value="F:electron transfer activity"/>
    <property type="evidence" value="ECO:0007669"/>
    <property type="project" value="TreeGrafter"/>
</dbReference>
<dbReference type="Pfam" id="PF00111">
    <property type="entry name" value="Fer2"/>
    <property type="match status" value="1"/>
</dbReference>
<dbReference type="InterPro" id="IPR012675">
    <property type="entry name" value="Beta-grasp_dom_sf"/>
</dbReference>
<dbReference type="GO" id="GO:0051537">
    <property type="term" value="F:2 iron, 2 sulfur cluster binding"/>
    <property type="evidence" value="ECO:0007669"/>
    <property type="project" value="UniProtKB-KW"/>
</dbReference>
<protein>
    <submittedName>
        <fullName evidence="8">2Fe-2S ferredoxin</fullName>
    </submittedName>
</protein>
<dbReference type="CDD" id="cd00207">
    <property type="entry name" value="fer2"/>
    <property type="match status" value="1"/>
</dbReference>
<reference evidence="8 9" key="1">
    <citation type="submission" date="2018-02" db="EMBL/GenBank/DDBJ databases">
        <title>8 Nocardia nova and 1 Nocardia cyriacigeorgica strain used for evolution to TMP-SMX.</title>
        <authorList>
            <person name="Mehta H."/>
            <person name="Weng J."/>
            <person name="Shamoo Y."/>
        </authorList>
    </citation>
    <scope>NUCLEOTIDE SEQUENCE [LARGE SCALE GENOMIC DNA]</scope>
    <source>
        <strain evidence="8 9">MDA3139</strain>
    </source>
</reference>
<evidence type="ECO:0000256" key="3">
    <source>
        <dbReference type="ARBA" id="ARBA00022723"/>
    </source>
</evidence>
<keyword evidence="2" id="KW-0001">2Fe-2S</keyword>
<evidence type="ECO:0000259" key="7">
    <source>
        <dbReference type="PROSITE" id="PS51085"/>
    </source>
</evidence>
<name>A0A2S6AIJ3_9NOCA</name>
<keyword evidence="3" id="KW-0479">Metal-binding</keyword>
<dbReference type="InterPro" id="IPR001041">
    <property type="entry name" value="2Fe-2S_ferredoxin-type"/>
</dbReference>
<feature type="domain" description="2Fe-2S ferredoxin-type" evidence="7">
    <location>
        <begin position="2"/>
        <end position="105"/>
    </location>
</feature>
<dbReference type="GO" id="GO:0046872">
    <property type="term" value="F:metal ion binding"/>
    <property type="evidence" value="ECO:0007669"/>
    <property type="project" value="UniProtKB-KW"/>
</dbReference>